<name>A0AAP0K2B3_9MAGN</name>
<accession>A0AAP0K2B3</accession>
<proteinExistence type="predicted"/>
<dbReference type="Proteomes" id="UP001417504">
    <property type="component" value="Unassembled WGS sequence"/>
</dbReference>
<dbReference type="SUPFAM" id="SSF56672">
    <property type="entry name" value="DNA/RNA polymerases"/>
    <property type="match status" value="1"/>
</dbReference>
<dbReference type="PANTHER" id="PTHR35046:SF18">
    <property type="entry name" value="RNA-DIRECTED DNA POLYMERASE"/>
    <property type="match status" value="1"/>
</dbReference>
<dbReference type="EMBL" id="JBBNAE010000002">
    <property type="protein sequence ID" value="KAK9144089.1"/>
    <property type="molecule type" value="Genomic_DNA"/>
</dbReference>
<reference evidence="1 2" key="1">
    <citation type="submission" date="2024-01" db="EMBL/GenBank/DDBJ databases">
        <title>Genome assemblies of Stephania.</title>
        <authorList>
            <person name="Yang L."/>
        </authorList>
    </citation>
    <scope>NUCLEOTIDE SEQUENCE [LARGE SCALE GENOMIC DNA]</scope>
    <source>
        <strain evidence="1">QJT</strain>
        <tissue evidence="1">Leaf</tissue>
    </source>
</reference>
<dbReference type="AlphaFoldDB" id="A0AAP0K2B3"/>
<protein>
    <submittedName>
        <fullName evidence="1">Uncharacterized protein</fullName>
    </submittedName>
</protein>
<organism evidence="1 2">
    <name type="scientific">Stephania japonica</name>
    <dbReference type="NCBI Taxonomy" id="461633"/>
    <lineage>
        <taxon>Eukaryota</taxon>
        <taxon>Viridiplantae</taxon>
        <taxon>Streptophyta</taxon>
        <taxon>Embryophyta</taxon>
        <taxon>Tracheophyta</taxon>
        <taxon>Spermatophyta</taxon>
        <taxon>Magnoliopsida</taxon>
        <taxon>Ranunculales</taxon>
        <taxon>Menispermaceae</taxon>
        <taxon>Menispermoideae</taxon>
        <taxon>Cissampelideae</taxon>
        <taxon>Stephania</taxon>
    </lineage>
</organism>
<gene>
    <name evidence="1" type="ORF">Sjap_003992</name>
</gene>
<evidence type="ECO:0000313" key="1">
    <source>
        <dbReference type="EMBL" id="KAK9144089.1"/>
    </source>
</evidence>
<keyword evidence="2" id="KW-1185">Reference proteome</keyword>
<dbReference type="InterPro" id="IPR043502">
    <property type="entry name" value="DNA/RNA_pol_sf"/>
</dbReference>
<evidence type="ECO:0000313" key="2">
    <source>
        <dbReference type="Proteomes" id="UP001417504"/>
    </source>
</evidence>
<comment type="caution">
    <text evidence="1">The sequence shown here is derived from an EMBL/GenBank/DDBJ whole genome shotgun (WGS) entry which is preliminary data.</text>
</comment>
<sequence>MDEAIKESQVVNALVLRQILVGNETESVSEIPRQVKPLLEEFVKIIPDELSDGLPLMRDIQHHIDLIPGASLPNLPHYRMSPKESEVLHDKVQELLQKGHVREYPKHLM</sequence>
<dbReference type="PANTHER" id="PTHR35046">
    <property type="entry name" value="ZINC KNUCKLE (CCHC-TYPE) FAMILY PROTEIN"/>
    <property type="match status" value="1"/>
</dbReference>
<dbReference type="Gene3D" id="3.10.10.10">
    <property type="entry name" value="HIV Type 1 Reverse Transcriptase, subunit A, domain 1"/>
    <property type="match status" value="1"/>
</dbReference>